<feature type="domain" description="Disease resistance protein At4g27190-like leucine-rich repeats" evidence="8">
    <location>
        <begin position="1447"/>
        <end position="1505"/>
    </location>
</feature>
<keyword evidence="6" id="KW-0472">Membrane</keyword>
<reference evidence="9 10" key="1">
    <citation type="journal article" date="2021" name="Commun. Biol.">
        <title>The genome of Shorea leprosula (Dipterocarpaceae) highlights the ecological relevance of drought in aseasonal tropical rainforests.</title>
        <authorList>
            <person name="Ng K.K.S."/>
            <person name="Kobayashi M.J."/>
            <person name="Fawcett J.A."/>
            <person name="Hatakeyama M."/>
            <person name="Paape T."/>
            <person name="Ng C.H."/>
            <person name="Ang C.C."/>
            <person name="Tnah L.H."/>
            <person name="Lee C.T."/>
            <person name="Nishiyama T."/>
            <person name="Sese J."/>
            <person name="O'Brien M.J."/>
            <person name="Copetti D."/>
            <person name="Mohd Noor M.I."/>
            <person name="Ong R.C."/>
            <person name="Putra M."/>
            <person name="Sireger I.Z."/>
            <person name="Indrioko S."/>
            <person name="Kosugi Y."/>
            <person name="Izuno A."/>
            <person name="Isagi Y."/>
            <person name="Lee S.L."/>
            <person name="Shimizu K.K."/>
        </authorList>
    </citation>
    <scope>NUCLEOTIDE SEQUENCE [LARGE SCALE GENOMIC DNA]</scope>
    <source>
        <strain evidence="9">214</strain>
    </source>
</reference>
<dbReference type="Gene3D" id="1.10.8.430">
    <property type="entry name" value="Helical domain of apoptotic protease-activating factors"/>
    <property type="match status" value="1"/>
</dbReference>
<evidence type="ECO:0000256" key="3">
    <source>
        <dbReference type="ARBA" id="ARBA00022821"/>
    </source>
</evidence>
<dbReference type="Gene3D" id="3.40.50.300">
    <property type="entry name" value="P-loop containing nucleotide triphosphate hydrolases"/>
    <property type="match status" value="1"/>
</dbReference>
<evidence type="ECO:0000259" key="7">
    <source>
        <dbReference type="Pfam" id="PF00931"/>
    </source>
</evidence>
<feature type="domain" description="Disease resistance protein At4g27190-like leucine-rich repeats" evidence="8">
    <location>
        <begin position="1181"/>
        <end position="1247"/>
    </location>
</feature>
<organism evidence="9 10">
    <name type="scientific">Rubroshorea leprosula</name>
    <dbReference type="NCBI Taxonomy" id="152421"/>
    <lineage>
        <taxon>Eukaryota</taxon>
        <taxon>Viridiplantae</taxon>
        <taxon>Streptophyta</taxon>
        <taxon>Embryophyta</taxon>
        <taxon>Tracheophyta</taxon>
        <taxon>Spermatophyta</taxon>
        <taxon>Magnoliopsida</taxon>
        <taxon>eudicotyledons</taxon>
        <taxon>Gunneridae</taxon>
        <taxon>Pentapetalae</taxon>
        <taxon>rosids</taxon>
        <taxon>malvids</taxon>
        <taxon>Malvales</taxon>
        <taxon>Dipterocarpaceae</taxon>
        <taxon>Rubroshorea</taxon>
    </lineage>
</organism>
<accession>A0AAV5LV62</accession>
<dbReference type="SUPFAM" id="SSF52058">
    <property type="entry name" value="L domain-like"/>
    <property type="match status" value="1"/>
</dbReference>
<dbReference type="InterPro" id="IPR027417">
    <property type="entry name" value="P-loop_NTPase"/>
</dbReference>
<evidence type="ECO:0000259" key="8">
    <source>
        <dbReference type="Pfam" id="PF23247"/>
    </source>
</evidence>
<dbReference type="InterPro" id="IPR032675">
    <property type="entry name" value="LRR_dom_sf"/>
</dbReference>
<dbReference type="EMBL" id="BPVZ01000146">
    <property type="protein sequence ID" value="GKV40979.1"/>
    <property type="molecule type" value="Genomic_DNA"/>
</dbReference>
<dbReference type="PRINTS" id="PR00364">
    <property type="entry name" value="DISEASERSIST"/>
</dbReference>
<feature type="domain" description="Disease resistance protein At4g27190-like leucine-rich repeats" evidence="8">
    <location>
        <begin position="1032"/>
        <end position="1156"/>
    </location>
</feature>
<dbReference type="SUPFAM" id="SSF52540">
    <property type="entry name" value="P-loop containing nucleoside triphosphate hydrolases"/>
    <property type="match status" value="1"/>
</dbReference>
<dbReference type="InterPro" id="IPR057135">
    <property type="entry name" value="At4g27190-like_LRR"/>
</dbReference>
<dbReference type="Proteomes" id="UP001054252">
    <property type="component" value="Unassembled WGS sequence"/>
</dbReference>
<evidence type="ECO:0000256" key="4">
    <source>
        <dbReference type="ARBA" id="ARBA00022840"/>
    </source>
</evidence>
<keyword evidence="2" id="KW-0547">Nucleotide-binding</keyword>
<dbReference type="InterPro" id="IPR050905">
    <property type="entry name" value="Plant_NBS-LRR"/>
</dbReference>
<feature type="domain" description="Disease resistance protein At4g27190-like leucine-rich repeats" evidence="8">
    <location>
        <begin position="972"/>
        <end position="1029"/>
    </location>
</feature>
<dbReference type="GO" id="GO:0005524">
    <property type="term" value="F:ATP binding"/>
    <property type="evidence" value="ECO:0007669"/>
    <property type="project" value="UniProtKB-KW"/>
</dbReference>
<feature type="transmembrane region" description="Helical" evidence="6">
    <location>
        <begin position="1683"/>
        <end position="1705"/>
    </location>
</feature>
<evidence type="ECO:0000256" key="1">
    <source>
        <dbReference type="ARBA" id="ARBA00008894"/>
    </source>
</evidence>
<evidence type="ECO:0000256" key="2">
    <source>
        <dbReference type="ARBA" id="ARBA00022741"/>
    </source>
</evidence>
<dbReference type="SUPFAM" id="SSF52047">
    <property type="entry name" value="RNI-like"/>
    <property type="match status" value="2"/>
</dbReference>
<comment type="similarity">
    <text evidence="1">Belongs to the disease resistance NB-LRR family.</text>
</comment>
<dbReference type="Pfam" id="PF00931">
    <property type="entry name" value="NB-ARC"/>
    <property type="match status" value="1"/>
</dbReference>
<dbReference type="GO" id="GO:0043531">
    <property type="term" value="F:ADP binding"/>
    <property type="evidence" value="ECO:0007669"/>
    <property type="project" value="InterPro"/>
</dbReference>
<name>A0AAV5LV62_9ROSI</name>
<protein>
    <recommendedName>
        <fullName evidence="11">AAA+ ATPase domain-containing protein</fullName>
    </recommendedName>
</protein>
<evidence type="ECO:0000313" key="10">
    <source>
        <dbReference type="Proteomes" id="UP001054252"/>
    </source>
</evidence>
<dbReference type="PANTHER" id="PTHR33463">
    <property type="entry name" value="NB-ARC DOMAIN-CONTAINING PROTEIN-RELATED"/>
    <property type="match status" value="1"/>
</dbReference>
<proteinExistence type="inferred from homology"/>
<keyword evidence="4" id="KW-0067">ATP-binding</keyword>
<feature type="domain" description="Disease resistance protein At4g27190-like leucine-rich repeats" evidence="8">
    <location>
        <begin position="1290"/>
        <end position="1419"/>
    </location>
</feature>
<keyword evidence="6" id="KW-1133">Transmembrane helix</keyword>
<evidence type="ECO:0000256" key="6">
    <source>
        <dbReference type="SAM" id="Phobius"/>
    </source>
</evidence>
<feature type="domain" description="Disease resistance protein At4g27190-like leucine-rich repeats" evidence="8">
    <location>
        <begin position="904"/>
        <end position="968"/>
    </location>
</feature>
<evidence type="ECO:0000256" key="5">
    <source>
        <dbReference type="SAM" id="Coils"/>
    </source>
</evidence>
<feature type="domain" description="Disease resistance protein At4g27190-like leucine-rich repeats" evidence="8">
    <location>
        <begin position="745"/>
        <end position="841"/>
    </location>
</feature>
<comment type="caution">
    <text evidence="9">The sequence shown here is derived from an EMBL/GenBank/DDBJ whole genome shotgun (WGS) entry which is preliminary data.</text>
</comment>
<evidence type="ECO:0008006" key="11">
    <source>
        <dbReference type="Google" id="ProtNLM"/>
    </source>
</evidence>
<dbReference type="Gene3D" id="3.80.10.10">
    <property type="entry name" value="Ribonuclease Inhibitor"/>
    <property type="match status" value="5"/>
</dbReference>
<dbReference type="InterPro" id="IPR042197">
    <property type="entry name" value="Apaf_helical"/>
</dbReference>
<dbReference type="PANTHER" id="PTHR33463:SF198">
    <property type="entry name" value="RPP4C3"/>
    <property type="match status" value="1"/>
</dbReference>
<feature type="domain" description="NB-ARC" evidence="7">
    <location>
        <begin position="109"/>
        <end position="291"/>
    </location>
</feature>
<dbReference type="InterPro" id="IPR002182">
    <property type="entry name" value="NB-ARC"/>
</dbReference>
<sequence>MSLFKIQRNRKVDYVENLKKQVAELKDEKKLVKRHIDAAASRGGRIKSEFENWLDGADKLIYSADRLVRDSEKNLYDPNPLENLRKDIAELVQKARGSFPVFRKFNSREYVLKQIMDALQNPRIKTVRVHGGPGVGKTMLVEEVKRRAEQEKLFDEVVMAKETRNPDLRRIQYEIARNLGIELTDKIALQDPAVQIKSRLANKNVLVILDDIWEGIDLEKVGIPFGNNQKQTTEKKNEGNSLVEEQTECMVLETARSADNSSPAKHTQNIEVSPLEDEEAWELFVKIAGDQAEDNVLQPIAERIVKNCKGLPIDIATFANSLKDKIPLKWRTTLLKLLRSQNSSDSEVKNWNEMSPSLKSAIELRYGDLESNELKQTLLLCSLMSHNASIHGLLKYAIGLGLFPGANSIEAAQDEAVSSVKKLKDSSLLLDGGDNMHFDIRDPIREVVISISCKDNDVLALRNGAPDHKLEIKAAEKLKWIYLSNIGNARLPDKLKCPQLTFFHLSNNDRSLEIPENLFKGTEGLRVLSLTKMHFLSIPSSILHLINLHTLCLDQSVFEGLDIGCLIGELKNLHVLSLAGSDIKELPWETKKLIKLKLLDLGNCTKLKVISPGILSSLSQLEELYLGNSFDQWNGTNMNLFRRNASLDELKGLTNLRAIEVHIHEIKMIPDGLFSVELKQYKIFIGDVWKCWGNFFENSSKILKLKLDSSTHFNFSVRELLKKTEELHLETRLKGVKSLVNDLDDNGLQELKYLLVKEAPEVQYIFNSVKRTRSNVFPNLEVLFLQKLDKLERIFHGCFEEMSLQKLRIITVEDCNQLKNLFSFSVFKQLFHLEIRVKDCKKIVEIVDDEDDGEQAGANDIVDVATDGSELAAQLQCLRLQNLPEFVSFSHAKDTSSKTLFKEKLQTGRSPTSDSIWNLTKLIIENCVKLDSLFSSSIVECLEKLEFLEIKDCKMMTKIIVTENAEEKAINFPKLEQLTIDNCPELKGVLDSKSTDKTTFFDDKVNFPNLERLKISKLKNLKIIWHKEKELLKLNFLDIDDLENLIGFCSENSCSKFPSLKHLAMKNCPALKGFVESTNTDITALFDERVIFPNLERLKISQLKNFKIICHNLPEDSFGKSFHFLHIENLQNLTGLCLGNSYGKFTSLKQLAIEKCPKLKGFVLEGESGSTDKKVEFPILERMTIDSENMKIIWNGLSENSFSNLKSLKVSSCENPSKIFPSNDNIQRVLKTLEKLEIHKCSSVKVFKPGRSGNKFKLQQLKFINCQNMVAFASTISRDQEQKPFEPFFSEVEFSNLGELVVDCCGRFEYLMTFSMVQSLSKLRKLVIRGCEEMKEVISTEDFAEENGISWPLFPNLNSVELENLPKLTGFCSKLHAQPATTLLPKLINLRFSNLSSLESFLPNTTEWSELTSLHVSKCHQVQVFVWESEDNQPESQNQRPLFWVNKEQSFSKLRTLEVSKCNGIKTLLTYTMAKRLEQLSTMSITDCSQLKEIVACDSGLKDETDFPKLIIIPLRRYLEQRLESLKDPRGAQDGCISLIMSFLVKLLSALENLFSEVKDEIVFAELRSLSLGSLQSFKSFCSRKCNFGFPSLKEVIVRECPKMKIFSNGEVKTEKLGKVSTGKLGKVETEELGKVKTEADGEDDFYLILDLNYTIIFLPAIVRFPRIFKFIDFLRENIPRSVLLQVMPLVLTLVNILFLLWFLLRTDCLTKK</sequence>
<keyword evidence="5" id="KW-0175">Coiled coil</keyword>
<dbReference type="GO" id="GO:0006952">
    <property type="term" value="P:defense response"/>
    <property type="evidence" value="ECO:0007669"/>
    <property type="project" value="UniProtKB-KW"/>
</dbReference>
<keyword evidence="6" id="KW-0812">Transmembrane</keyword>
<feature type="coiled-coil region" evidence="5">
    <location>
        <begin position="8"/>
        <end position="42"/>
    </location>
</feature>
<evidence type="ECO:0000313" key="9">
    <source>
        <dbReference type="EMBL" id="GKV40979.1"/>
    </source>
</evidence>
<keyword evidence="10" id="KW-1185">Reference proteome</keyword>
<dbReference type="Pfam" id="PF23247">
    <property type="entry name" value="LRR_RPS2"/>
    <property type="match status" value="7"/>
</dbReference>
<gene>
    <name evidence="9" type="ORF">SLEP1_g48562</name>
</gene>
<keyword evidence="3" id="KW-0611">Plant defense</keyword>